<gene>
    <name evidence="2" type="ORF">TRV_07576</name>
</gene>
<keyword evidence="3" id="KW-1185">Reference proteome</keyword>
<accession>D4DK55</accession>
<feature type="region of interest" description="Disordered" evidence="1">
    <location>
        <begin position="56"/>
        <end position="101"/>
    </location>
</feature>
<name>D4DK55_TRIVH</name>
<evidence type="ECO:0000313" key="2">
    <source>
        <dbReference type="EMBL" id="EFE37777.1"/>
    </source>
</evidence>
<reference evidence="3" key="1">
    <citation type="journal article" date="2011" name="Genome Biol.">
        <title>Comparative and functional genomics provide insights into the pathogenicity of dermatophytic fungi.</title>
        <authorList>
            <person name="Burmester A."/>
            <person name="Shelest E."/>
            <person name="Gloeckner G."/>
            <person name="Heddergott C."/>
            <person name="Schindler S."/>
            <person name="Staib P."/>
            <person name="Heidel A."/>
            <person name="Felder M."/>
            <person name="Petzold A."/>
            <person name="Szafranski K."/>
            <person name="Feuermann M."/>
            <person name="Pedruzzi I."/>
            <person name="Priebe S."/>
            <person name="Groth M."/>
            <person name="Winkler R."/>
            <person name="Li W."/>
            <person name="Kniemeyer O."/>
            <person name="Schroeckh V."/>
            <person name="Hertweck C."/>
            <person name="Hube B."/>
            <person name="White T.C."/>
            <person name="Platzer M."/>
            <person name="Guthke R."/>
            <person name="Heitman J."/>
            <person name="Woestemeyer J."/>
            <person name="Zipfel P.F."/>
            <person name="Monod M."/>
            <person name="Brakhage A.A."/>
        </authorList>
    </citation>
    <scope>NUCLEOTIDE SEQUENCE [LARGE SCALE GENOMIC DNA]</scope>
    <source>
        <strain evidence="3">HKI 0517</strain>
    </source>
</reference>
<evidence type="ECO:0000313" key="3">
    <source>
        <dbReference type="Proteomes" id="UP000008383"/>
    </source>
</evidence>
<dbReference type="RefSeq" id="XP_003018422.1">
    <property type="nucleotide sequence ID" value="XM_003018376.1"/>
</dbReference>
<dbReference type="GeneID" id="9584350"/>
<organism evidence="2 3">
    <name type="scientific">Trichophyton verrucosum (strain HKI 0517)</name>
    <dbReference type="NCBI Taxonomy" id="663202"/>
    <lineage>
        <taxon>Eukaryota</taxon>
        <taxon>Fungi</taxon>
        <taxon>Dikarya</taxon>
        <taxon>Ascomycota</taxon>
        <taxon>Pezizomycotina</taxon>
        <taxon>Eurotiomycetes</taxon>
        <taxon>Eurotiomycetidae</taxon>
        <taxon>Onygenales</taxon>
        <taxon>Arthrodermataceae</taxon>
        <taxon>Trichophyton</taxon>
    </lineage>
</organism>
<dbReference type="Proteomes" id="UP000008383">
    <property type="component" value="Unassembled WGS sequence"/>
</dbReference>
<feature type="compositionally biased region" description="Polar residues" evidence="1">
    <location>
        <begin position="89"/>
        <end position="101"/>
    </location>
</feature>
<comment type="caution">
    <text evidence="2">The sequence shown here is derived from an EMBL/GenBank/DDBJ whole genome shotgun (WGS) entry which is preliminary data.</text>
</comment>
<dbReference type="AlphaFoldDB" id="D4DK55"/>
<sequence length="101" mass="11450">MAPKKYETPALLSSKEGRILETYVHAIKKYPLPNDPLIPKEIDIFLRKVFSDWTSDDKLHSKPDRKGAKANFHDTAVRMGTLTRDLPSSEDQSSPEKSNPI</sequence>
<proteinExistence type="predicted"/>
<evidence type="ECO:0000256" key="1">
    <source>
        <dbReference type="SAM" id="MobiDB-lite"/>
    </source>
</evidence>
<dbReference type="KEGG" id="tve:TRV_07576"/>
<feature type="compositionally biased region" description="Basic and acidic residues" evidence="1">
    <location>
        <begin position="56"/>
        <end position="76"/>
    </location>
</feature>
<dbReference type="EMBL" id="ACYE01000452">
    <property type="protein sequence ID" value="EFE37777.1"/>
    <property type="molecule type" value="Genomic_DNA"/>
</dbReference>
<protein>
    <submittedName>
        <fullName evidence="2">Uncharacterized protein</fullName>
    </submittedName>
</protein>
<dbReference type="HOGENOM" id="CLU_2293750_0_0_1"/>